<protein>
    <submittedName>
        <fullName evidence="1">Alpha/beta hydrolase</fullName>
    </submittedName>
</protein>
<dbReference type="EMBL" id="JAJEPX010000039">
    <property type="protein sequence ID" value="MCC2177572.1"/>
    <property type="molecule type" value="Genomic_DNA"/>
</dbReference>
<dbReference type="GeneID" id="98659398"/>
<accession>A0AAW4W3L8</accession>
<sequence>MKTEQLFIENTPAVLYGEPSDTLWLFVHGQFGCKEEALPFAEIVAPDAQVLSIDLPNHGTRQNRDEEFAPWTAAPEITRVMAYARAHWRATNVRATSIGAYFARLAFAAPEKALFVSPIVDMERLICDRICAAGITEQILRERGMYPAREGDMLSWDYLCWVRAHPAKDWYCPQYILYGENDSMTDLATIRTYTAQSGAELIIVPQGEHWFHTPEQLAVMADWERKHK</sequence>
<dbReference type="AlphaFoldDB" id="A0AAW4W3L8"/>
<dbReference type="Gene3D" id="3.40.50.1820">
    <property type="entry name" value="alpha/beta hydrolase"/>
    <property type="match status" value="2"/>
</dbReference>
<dbReference type="SUPFAM" id="SSF53474">
    <property type="entry name" value="alpha/beta-Hydrolases"/>
    <property type="match status" value="1"/>
</dbReference>
<organism evidence="1 2">
    <name type="scientific">Agathobaculum butyriciproducens</name>
    <dbReference type="NCBI Taxonomy" id="1628085"/>
    <lineage>
        <taxon>Bacteria</taxon>
        <taxon>Bacillati</taxon>
        <taxon>Bacillota</taxon>
        <taxon>Clostridia</taxon>
        <taxon>Eubacteriales</taxon>
        <taxon>Butyricicoccaceae</taxon>
        <taxon>Agathobaculum</taxon>
    </lineage>
</organism>
<keyword evidence="1" id="KW-0378">Hydrolase</keyword>
<proteinExistence type="predicted"/>
<dbReference type="Proteomes" id="UP001298753">
    <property type="component" value="Unassembled WGS sequence"/>
</dbReference>
<keyword evidence="2" id="KW-1185">Reference proteome</keyword>
<reference evidence="1 2" key="1">
    <citation type="submission" date="2021-10" db="EMBL/GenBank/DDBJ databases">
        <title>Anaerobic single-cell dispensing facilitates the cultivation of human gut bacteria.</title>
        <authorList>
            <person name="Afrizal A."/>
        </authorList>
    </citation>
    <scope>NUCLEOTIDE SEQUENCE [LARGE SCALE GENOMIC DNA]</scope>
    <source>
        <strain evidence="1 2">CLA-AA-H270</strain>
    </source>
</reference>
<name>A0AAW4W3L8_9FIRM</name>
<dbReference type="RefSeq" id="WP_227601071.1">
    <property type="nucleotide sequence ID" value="NZ_JAJEPX010000039.1"/>
</dbReference>
<dbReference type="GO" id="GO:0016787">
    <property type="term" value="F:hydrolase activity"/>
    <property type="evidence" value="ECO:0007669"/>
    <property type="project" value="UniProtKB-KW"/>
</dbReference>
<gene>
    <name evidence="1" type="ORF">LKD22_10625</name>
</gene>
<dbReference type="InterPro" id="IPR029058">
    <property type="entry name" value="AB_hydrolase_fold"/>
</dbReference>
<evidence type="ECO:0000313" key="2">
    <source>
        <dbReference type="Proteomes" id="UP001298753"/>
    </source>
</evidence>
<comment type="caution">
    <text evidence="1">The sequence shown here is derived from an EMBL/GenBank/DDBJ whole genome shotgun (WGS) entry which is preliminary data.</text>
</comment>
<evidence type="ECO:0000313" key="1">
    <source>
        <dbReference type="EMBL" id="MCC2177572.1"/>
    </source>
</evidence>